<dbReference type="Pfam" id="PF07980">
    <property type="entry name" value="SusD_RagB"/>
    <property type="match status" value="1"/>
</dbReference>
<evidence type="ECO:0000256" key="2">
    <source>
        <dbReference type="ARBA" id="ARBA00006275"/>
    </source>
</evidence>
<feature type="domain" description="SusD-like N-terminal" evidence="7">
    <location>
        <begin position="69"/>
        <end position="212"/>
    </location>
</feature>
<evidence type="ECO:0000259" key="7">
    <source>
        <dbReference type="Pfam" id="PF14322"/>
    </source>
</evidence>
<evidence type="ECO:0000256" key="3">
    <source>
        <dbReference type="ARBA" id="ARBA00022729"/>
    </source>
</evidence>
<dbReference type="AlphaFoldDB" id="A0A7W5ZFA0"/>
<dbReference type="InterPro" id="IPR011990">
    <property type="entry name" value="TPR-like_helical_dom_sf"/>
</dbReference>
<dbReference type="Pfam" id="PF14322">
    <property type="entry name" value="SusD-like_3"/>
    <property type="match status" value="1"/>
</dbReference>
<evidence type="ECO:0000256" key="1">
    <source>
        <dbReference type="ARBA" id="ARBA00004442"/>
    </source>
</evidence>
<sequence>MKIRYIFPLVVGLGVLSGCEQNLLDTVPNDRISSDIFWKTERDAILASNGLYPALDGVNIFAIEGVTDISHVNQVFQVESNIEKGIHDALNSRPQTEWTSAYRGIRLANDFLANIDKVQTTNTALIARLKGEARTLRAYQYTKLVGLFGDVPLVTTTIGIEEGRTLKRASSAQIWDFVLKELTEAANDLPAAQTDKGRITKGAALALKARAALWAGRYQEAADAAKAVIDSKTYALYSSYANLFSYAAENNSEVILDKQFIKDTYSNNVFASMGPYSQRTANNTYVPTKALVDAYPMANGKDITDPTSGFDPKNPYANRDPRLRASIFVQGDDLPDGKKFDPRPTSGTADAIGNTYLATSTGFVLKKYINKEDLTTGGNCGINIVLLRYAEVLLTYAEAKIELNQIDATVYDAINQIRQRADVKLPALATGLSQAQLRDVVRKERLLELAFEGLRLFDIRRWKTAEKTMVGDVYGMTYADGADLKTIQIASFTRVFDPAKHYLWPIPQKERELNPELTQNSGW</sequence>
<comment type="caution">
    <text evidence="8">The sequence shown here is derived from an EMBL/GenBank/DDBJ whole genome shotgun (WGS) entry which is preliminary data.</text>
</comment>
<evidence type="ECO:0008006" key="10">
    <source>
        <dbReference type="Google" id="ProtNLM"/>
    </source>
</evidence>
<dbReference type="RefSeq" id="WP_183971041.1">
    <property type="nucleotide sequence ID" value="NZ_JACIBY010000001.1"/>
</dbReference>
<protein>
    <recommendedName>
        <fullName evidence="10">RagB/SusD family nutrient uptake outer membrane protein</fullName>
    </recommendedName>
</protein>
<name>A0A7W5ZFA0_9BACT</name>
<dbReference type="InterPro" id="IPR033985">
    <property type="entry name" value="SusD-like_N"/>
</dbReference>
<dbReference type="InterPro" id="IPR012944">
    <property type="entry name" value="SusD_RagB_dom"/>
</dbReference>
<dbReference type="EMBL" id="JACIBY010000001">
    <property type="protein sequence ID" value="MBB3836268.1"/>
    <property type="molecule type" value="Genomic_DNA"/>
</dbReference>
<dbReference type="PROSITE" id="PS51257">
    <property type="entry name" value="PROKAR_LIPOPROTEIN"/>
    <property type="match status" value="1"/>
</dbReference>
<evidence type="ECO:0000256" key="4">
    <source>
        <dbReference type="ARBA" id="ARBA00023136"/>
    </source>
</evidence>
<evidence type="ECO:0000259" key="6">
    <source>
        <dbReference type="Pfam" id="PF07980"/>
    </source>
</evidence>
<dbReference type="SUPFAM" id="SSF48452">
    <property type="entry name" value="TPR-like"/>
    <property type="match status" value="1"/>
</dbReference>
<evidence type="ECO:0000313" key="9">
    <source>
        <dbReference type="Proteomes" id="UP000541352"/>
    </source>
</evidence>
<dbReference type="Proteomes" id="UP000541352">
    <property type="component" value="Unassembled WGS sequence"/>
</dbReference>
<dbReference type="Gene3D" id="1.25.40.390">
    <property type="match status" value="1"/>
</dbReference>
<organism evidence="8 9">
    <name type="scientific">Runella defluvii</name>
    <dbReference type="NCBI Taxonomy" id="370973"/>
    <lineage>
        <taxon>Bacteria</taxon>
        <taxon>Pseudomonadati</taxon>
        <taxon>Bacteroidota</taxon>
        <taxon>Cytophagia</taxon>
        <taxon>Cytophagales</taxon>
        <taxon>Spirosomataceae</taxon>
        <taxon>Runella</taxon>
    </lineage>
</organism>
<keyword evidence="9" id="KW-1185">Reference proteome</keyword>
<accession>A0A7W5ZFA0</accession>
<dbReference type="GO" id="GO:0009279">
    <property type="term" value="C:cell outer membrane"/>
    <property type="evidence" value="ECO:0007669"/>
    <property type="project" value="UniProtKB-SubCell"/>
</dbReference>
<proteinExistence type="inferred from homology"/>
<keyword evidence="5" id="KW-0998">Cell outer membrane</keyword>
<keyword evidence="3" id="KW-0732">Signal</keyword>
<comment type="subcellular location">
    <subcellularLocation>
        <location evidence="1">Cell outer membrane</location>
    </subcellularLocation>
</comment>
<keyword evidence="4" id="KW-0472">Membrane</keyword>
<evidence type="ECO:0000313" key="8">
    <source>
        <dbReference type="EMBL" id="MBB3836268.1"/>
    </source>
</evidence>
<dbReference type="CDD" id="cd08977">
    <property type="entry name" value="SusD"/>
    <property type="match status" value="1"/>
</dbReference>
<comment type="similarity">
    <text evidence="2">Belongs to the SusD family.</text>
</comment>
<reference evidence="8 9" key="1">
    <citation type="submission" date="2020-08" db="EMBL/GenBank/DDBJ databases">
        <title>Genomic Encyclopedia of Type Strains, Phase IV (KMG-IV): sequencing the most valuable type-strain genomes for metagenomic binning, comparative biology and taxonomic classification.</title>
        <authorList>
            <person name="Goeker M."/>
        </authorList>
    </citation>
    <scope>NUCLEOTIDE SEQUENCE [LARGE SCALE GENOMIC DNA]</scope>
    <source>
        <strain evidence="8 9">DSM 17976</strain>
    </source>
</reference>
<feature type="domain" description="RagB/SusD" evidence="6">
    <location>
        <begin position="253"/>
        <end position="523"/>
    </location>
</feature>
<evidence type="ECO:0000256" key="5">
    <source>
        <dbReference type="ARBA" id="ARBA00023237"/>
    </source>
</evidence>
<gene>
    <name evidence="8" type="ORF">FHS57_000250</name>
</gene>